<dbReference type="Gene3D" id="3.30.420.10">
    <property type="entry name" value="Ribonuclease H-like superfamily/Ribonuclease H"/>
    <property type="match status" value="1"/>
</dbReference>
<dbReference type="AlphaFoldDB" id="A0A1Y5TC34"/>
<evidence type="ECO:0000256" key="1">
    <source>
        <dbReference type="SAM" id="MobiDB-lite"/>
    </source>
</evidence>
<keyword evidence="4" id="KW-1185">Reference proteome</keyword>
<evidence type="ECO:0000313" key="3">
    <source>
        <dbReference type="EMBL" id="SLN57000.1"/>
    </source>
</evidence>
<dbReference type="Pfam" id="PF13683">
    <property type="entry name" value="rve_3"/>
    <property type="match status" value="1"/>
</dbReference>
<dbReference type="PANTHER" id="PTHR47515:SF1">
    <property type="entry name" value="BLR2054 PROTEIN"/>
    <property type="match status" value="1"/>
</dbReference>
<organism evidence="3 4">
    <name type="scientific">Palleronia marisminoris</name>
    <dbReference type="NCBI Taxonomy" id="315423"/>
    <lineage>
        <taxon>Bacteria</taxon>
        <taxon>Pseudomonadati</taxon>
        <taxon>Pseudomonadota</taxon>
        <taxon>Alphaproteobacteria</taxon>
        <taxon>Rhodobacterales</taxon>
        <taxon>Roseobacteraceae</taxon>
        <taxon>Palleronia</taxon>
    </lineage>
</organism>
<dbReference type="SUPFAM" id="SSF53098">
    <property type="entry name" value="Ribonuclease H-like"/>
    <property type="match status" value="1"/>
</dbReference>
<reference evidence="3 4" key="1">
    <citation type="submission" date="2017-03" db="EMBL/GenBank/DDBJ databases">
        <authorList>
            <person name="Afonso C.L."/>
            <person name="Miller P.J."/>
            <person name="Scott M.A."/>
            <person name="Spackman E."/>
            <person name="Goraichik I."/>
            <person name="Dimitrov K.M."/>
            <person name="Suarez D.L."/>
            <person name="Swayne D.E."/>
        </authorList>
    </citation>
    <scope>NUCLEOTIDE SEQUENCE [LARGE SCALE GENOMIC DNA]</scope>
    <source>
        <strain evidence="3 4">CECT 7066</strain>
    </source>
</reference>
<proteinExistence type="predicted"/>
<dbReference type="EMBL" id="FWFV01000008">
    <property type="protein sequence ID" value="SLN57000.1"/>
    <property type="molecule type" value="Genomic_DNA"/>
</dbReference>
<dbReference type="PROSITE" id="PS50994">
    <property type="entry name" value="INTEGRASE"/>
    <property type="match status" value="1"/>
</dbReference>
<dbReference type="InterPro" id="IPR001584">
    <property type="entry name" value="Integrase_cat-core"/>
</dbReference>
<feature type="domain" description="Integrase catalytic" evidence="2">
    <location>
        <begin position="1"/>
        <end position="134"/>
    </location>
</feature>
<dbReference type="PANTHER" id="PTHR47515">
    <property type="entry name" value="LOW CALCIUM RESPONSE LOCUS PROTEIN T"/>
    <property type="match status" value="1"/>
</dbReference>
<dbReference type="GO" id="GO:0015074">
    <property type="term" value="P:DNA integration"/>
    <property type="evidence" value="ECO:0007669"/>
    <property type="project" value="InterPro"/>
</dbReference>
<accession>A0A1Y5TC34</accession>
<dbReference type="InterPro" id="IPR012337">
    <property type="entry name" value="RNaseH-like_sf"/>
</dbReference>
<dbReference type="Proteomes" id="UP000193870">
    <property type="component" value="Unassembled WGS sequence"/>
</dbReference>
<name>A0A1Y5TC34_9RHOB</name>
<dbReference type="STRING" id="315423.SAMN04488020_10818"/>
<dbReference type="GO" id="GO:0003676">
    <property type="term" value="F:nucleic acid binding"/>
    <property type="evidence" value="ECO:0007669"/>
    <property type="project" value="InterPro"/>
</dbReference>
<evidence type="ECO:0000313" key="4">
    <source>
        <dbReference type="Proteomes" id="UP000193870"/>
    </source>
</evidence>
<sequence length="242" mass="27623">MIEDVTKECLAAIPDTLISGRRVVREMRAIIERRGMPGAIVSDNGTEFTHTAMRAFRQELRLDWRYIAPGKPTQNAMAKSFQGQMRDECLNEHLFFAMDHVRAVIAAWRADFNTALPHSSLGDMTPASLNRNGHRRYTRWMAPRRWALPTSRKGANLTPRFRSQVDERRGSRQISPCHVARRSVLNIFYRGSRGPLHFPVDSTSIELLGECEWQTSKHEPQDPPPMAQGASRHGYGHLGEHR</sequence>
<feature type="region of interest" description="Disordered" evidence="1">
    <location>
        <begin position="215"/>
        <end position="242"/>
    </location>
</feature>
<gene>
    <name evidence="3" type="ORF">PAM7066_02726</name>
</gene>
<protein>
    <submittedName>
        <fullName evidence="3">Integrase core domain protein</fullName>
    </submittedName>
</protein>
<dbReference type="InterPro" id="IPR036397">
    <property type="entry name" value="RNaseH_sf"/>
</dbReference>
<evidence type="ECO:0000259" key="2">
    <source>
        <dbReference type="PROSITE" id="PS50994"/>
    </source>
</evidence>